<comment type="subcellular location">
    <subcellularLocation>
        <location evidence="2">Mitochondrion</location>
    </subcellularLocation>
    <subcellularLocation>
        <location evidence="3">Nucleus</location>
        <location evidence="3">Nucleolus</location>
    </subcellularLocation>
</comment>
<reference evidence="19" key="1">
    <citation type="submission" date="2023-06" db="EMBL/GenBank/DDBJ databases">
        <title>Genome-scale phylogeny and comparative genomics of the fungal order Sordariales.</title>
        <authorList>
            <consortium name="Lawrence Berkeley National Laboratory"/>
            <person name="Hensen N."/>
            <person name="Bonometti L."/>
            <person name="Westerberg I."/>
            <person name="Brannstrom I.O."/>
            <person name="Guillou S."/>
            <person name="Cros-Aarteil S."/>
            <person name="Calhoun S."/>
            <person name="Haridas S."/>
            <person name="Kuo A."/>
            <person name="Mondo S."/>
            <person name="Pangilinan J."/>
            <person name="Riley R."/>
            <person name="Labutti K."/>
            <person name="Andreopoulos B."/>
            <person name="Lipzen A."/>
            <person name="Chen C."/>
            <person name="Yanf M."/>
            <person name="Daum C."/>
            <person name="Ng V."/>
            <person name="Clum A."/>
            <person name="Steindorff A."/>
            <person name="Ohm R."/>
            <person name="Martin F."/>
            <person name="Silar P."/>
            <person name="Natvig D."/>
            <person name="Lalanne C."/>
            <person name="Gautier V."/>
            <person name="Ament-Velasquez S.L."/>
            <person name="Kruys A."/>
            <person name="Hutchinson M.I."/>
            <person name="Powell A.J."/>
            <person name="Barry K."/>
            <person name="Miller A.N."/>
            <person name="Grigoriev I.V."/>
            <person name="Debuchy R."/>
            <person name="Gladieux P."/>
            <person name="Thoren M.H."/>
            <person name="Johannesson H."/>
        </authorList>
    </citation>
    <scope>NUCLEOTIDE SEQUENCE</scope>
    <source>
        <strain evidence="19">PSN4</strain>
    </source>
</reference>
<name>A0AAJ0F891_9PEZI</name>
<dbReference type="EC" id="5.6.2.3" evidence="16"/>
<sequence length="559" mass="61369">MKAVLCSHLKRPAISLPKILTHQPGSIAHVPAVALPAAFSNPTMLGRDVDRRKASTKRDLAKQLFPSSSPAQNGNIRDMLTKPPSTSSFAKPAVSTAAKPSAPLSSRSSNATRPLARSSSNMASLYGTDSFKDPPDIIDLTGSGSDGRAKSSFQAPFVDISDGDFSDDNALDFEAPSTLPPLPPQKTITHPPASTPDQPPATNTSRLSWSPSSPSHYQPPRIAKRVSPDEPPISQPTKRKRGLPWLQQSSNEDDIEVMYEAAAQPPAKAKKEPMVWNKTDSELKAQKKQLKTQKKESATKAEASVEEMQRAMKSYQQKAIAIALSSEQQHIKKLVVEEGKSVFFTGPAGTGKSVLMRSIIEDLKKKYGRDPEKLAVTASTGLAACNIGGMTLHSFSGIGLGKEDAQTLIKKIRRNPKAKTRWLKTRTLIIDEISMVDGDLFDKLSQIGRVIRNNGRPWGGIQLVITGDFFQLPPVPDGDKQRSVKFAFDAATWKLSIDHTIGLTEVFRQKDPGMSFASLRRRRMLTSYRIRRNAQRDAPWADHRAYRPELQGSEQRTPL</sequence>
<dbReference type="Pfam" id="PF05970">
    <property type="entry name" value="PIF1"/>
    <property type="match status" value="1"/>
</dbReference>
<dbReference type="GO" id="GO:0005730">
    <property type="term" value="C:nucleolus"/>
    <property type="evidence" value="ECO:0007669"/>
    <property type="project" value="UniProtKB-SubCell"/>
</dbReference>
<comment type="similarity">
    <text evidence="16">Belongs to the helicase family.</text>
</comment>
<feature type="compositionally biased region" description="Acidic residues" evidence="17">
    <location>
        <begin position="161"/>
        <end position="171"/>
    </location>
</feature>
<evidence type="ECO:0000259" key="18">
    <source>
        <dbReference type="SMART" id="SM00382"/>
    </source>
</evidence>
<evidence type="ECO:0000256" key="6">
    <source>
        <dbReference type="ARBA" id="ARBA00022801"/>
    </source>
</evidence>
<dbReference type="GO" id="GO:0043139">
    <property type="term" value="F:5'-3' DNA helicase activity"/>
    <property type="evidence" value="ECO:0007669"/>
    <property type="project" value="UniProtKB-EC"/>
</dbReference>
<gene>
    <name evidence="19" type="ORF">QBC47DRAFT_78188</name>
</gene>
<evidence type="ECO:0000256" key="1">
    <source>
        <dbReference type="ARBA" id="ARBA00001946"/>
    </source>
</evidence>
<dbReference type="Proteomes" id="UP001239445">
    <property type="component" value="Unassembled WGS sequence"/>
</dbReference>
<comment type="cofactor">
    <cofactor evidence="1 16">
        <name>Mg(2+)</name>
        <dbReference type="ChEBI" id="CHEBI:18420"/>
    </cofactor>
</comment>
<dbReference type="PANTHER" id="PTHR47642">
    <property type="entry name" value="ATP-DEPENDENT DNA HELICASE"/>
    <property type="match status" value="1"/>
</dbReference>
<dbReference type="InterPro" id="IPR027417">
    <property type="entry name" value="P-loop_NTPase"/>
</dbReference>
<dbReference type="SUPFAM" id="SSF52540">
    <property type="entry name" value="P-loop containing nucleoside triphosphate hydrolases"/>
    <property type="match status" value="1"/>
</dbReference>
<dbReference type="InterPro" id="IPR010285">
    <property type="entry name" value="DNA_helicase_pif1-like_DEAD"/>
</dbReference>
<dbReference type="GO" id="GO:0016787">
    <property type="term" value="F:hydrolase activity"/>
    <property type="evidence" value="ECO:0007669"/>
    <property type="project" value="UniProtKB-KW"/>
</dbReference>
<evidence type="ECO:0000256" key="14">
    <source>
        <dbReference type="ARBA" id="ARBA00023242"/>
    </source>
</evidence>
<organism evidence="19 20">
    <name type="scientific">Echria macrotheca</name>
    <dbReference type="NCBI Taxonomy" id="438768"/>
    <lineage>
        <taxon>Eukaryota</taxon>
        <taxon>Fungi</taxon>
        <taxon>Dikarya</taxon>
        <taxon>Ascomycota</taxon>
        <taxon>Pezizomycotina</taxon>
        <taxon>Sordariomycetes</taxon>
        <taxon>Sordariomycetidae</taxon>
        <taxon>Sordariales</taxon>
        <taxon>Schizotheciaceae</taxon>
        <taxon>Echria</taxon>
    </lineage>
</organism>
<evidence type="ECO:0000256" key="17">
    <source>
        <dbReference type="SAM" id="MobiDB-lite"/>
    </source>
</evidence>
<accession>A0AAJ0F891</accession>
<dbReference type="PANTHER" id="PTHR47642:SF5">
    <property type="entry name" value="ATP-DEPENDENT DNA HELICASE"/>
    <property type="match status" value="1"/>
</dbReference>
<evidence type="ECO:0000256" key="4">
    <source>
        <dbReference type="ARBA" id="ARBA00022741"/>
    </source>
</evidence>
<dbReference type="AlphaFoldDB" id="A0AAJ0F891"/>
<evidence type="ECO:0000313" key="19">
    <source>
        <dbReference type="EMBL" id="KAK1751874.1"/>
    </source>
</evidence>
<evidence type="ECO:0000256" key="2">
    <source>
        <dbReference type="ARBA" id="ARBA00004173"/>
    </source>
</evidence>
<evidence type="ECO:0000256" key="3">
    <source>
        <dbReference type="ARBA" id="ARBA00004604"/>
    </source>
</evidence>
<dbReference type="SMART" id="SM00382">
    <property type="entry name" value="AAA"/>
    <property type="match status" value="1"/>
</dbReference>
<dbReference type="CDD" id="cd18037">
    <property type="entry name" value="DEXSc_Pif1_like"/>
    <property type="match status" value="1"/>
</dbReference>
<evidence type="ECO:0000256" key="5">
    <source>
        <dbReference type="ARBA" id="ARBA00022763"/>
    </source>
</evidence>
<keyword evidence="4 16" id="KW-0547">Nucleotide-binding</keyword>
<feature type="compositionally biased region" description="Polar residues" evidence="17">
    <location>
        <begin position="65"/>
        <end position="75"/>
    </location>
</feature>
<dbReference type="GO" id="GO:0006310">
    <property type="term" value="P:DNA recombination"/>
    <property type="evidence" value="ECO:0007669"/>
    <property type="project" value="UniProtKB-KW"/>
</dbReference>
<dbReference type="FunFam" id="3.40.50.300:FF:001226">
    <property type="entry name" value="ATP-dependent DNA helicase PIF1"/>
    <property type="match status" value="1"/>
</dbReference>
<evidence type="ECO:0000313" key="20">
    <source>
        <dbReference type="Proteomes" id="UP001239445"/>
    </source>
</evidence>
<protein>
    <recommendedName>
        <fullName evidence="16">ATP-dependent DNA helicase</fullName>
        <ecNumber evidence="16">5.6.2.3</ecNumber>
    </recommendedName>
</protein>
<keyword evidence="5 16" id="KW-0227">DNA damage</keyword>
<comment type="catalytic activity">
    <reaction evidence="15 16">
        <text>ATP + H2O = ADP + phosphate + H(+)</text>
        <dbReference type="Rhea" id="RHEA:13065"/>
        <dbReference type="ChEBI" id="CHEBI:15377"/>
        <dbReference type="ChEBI" id="CHEBI:15378"/>
        <dbReference type="ChEBI" id="CHEBI:30616"/>
        <dbReference type="ChEBI" id="CHEBI:43474"/>
        <dbReference type="ChEBI" id="CHEBI:456216"/>
        <dbReference type="EC" id="5.6.2.3"/>
    </reaction>
</comment>
<keyword evidence="14" id="KW-0539">Nucleus</keyword>
<keyword evidence="8 16" id="KW-0067">ATP-binding</keyword>
<evidence type="ECO:0000256" key="12">
    <source>
        <dbReference type="ARBA" id="ARBA00023204"/>
    </source>
</evidence>
<keyword evidence="10" id="KW-0496">Mitochondrion</keyword>
<feature type="compositionally biased region" description="Low complexity" evidence="17">
    <location>
        <begin position="205"/>
        <end position="220"/>
    </location>
</feature>
<evidence type="ECO:0000256" key="16">
    <source>
        <dbReference type="RuleBase" id="RU363044"/>
    </source>
</evidence>
<keyword evidence="11 16" id="KW-0233">DNA recombination</keyword>
<dbReference type="InterPro" id="IPR003593">
    <property type="entry name" value="AAA+_ATPase"/>
</dbReference>
<keyword evidence="12 16" id="KW-0234">DNA repair</keyword>
<feature type="region of interest" description="Disordered" evidence="17">
    <location>
        <begin position="65"/>
        <end position="246"/>
    </location>
</feature>
<dbReference type="GO" id="GO:0006281">
    <property type="term" value="P:DNA repair"/>
    <property type="evidence" value="ECO:0007669"/>
    <property type="project" value="UniProtKB-KW"/>
</dbReference>
<keyword evidence="9" id="KW-0238">DNA-binding</keyword>
<evidence type="ECO:0000256" key="8">
    <source>
        <dbReference type="ARBA" id="ARBA00022840"/>
    </source>
</evidence>
<proteinExistence type="inferred from homology"/>
<keyword evidence="7 16" id="KW-0347">Helicase</keyword>
<dbReference type="GO" id="GO:0003697">
    <property type="term" value="F:single-stranded DNA binding"/>
    <property type="evidence" value="ECO:0007669"/>
    <property type="project" value="UniProtKB-ARBA"/>
</dbReference>
<feature type="compositionally biased region" description="Polar residues" evidence="17">
    <location>
        <begin position="103"/>
        <end position="123"/>
    </location>
</feature>
<keyword evidence="6 16" id="KW-0378">Hydrolase</keyword>
<dbReference type="GO" id="GO:0005739">
    <property type="term" value="C:mitochondrion"/>
    <property type="evidence" value="ECO:0007669"/>
    <property type="project" value="UniProtKB-SubCell"/>
</dbReference>
<feature type="domain" description="AAA+ ATPase" evidence="18">
    <location>
        <begin position="338"/>
        <end position="529"/>
    </location>
</feature>
<dbReference type="GO" id="GO:0005524">
    <property type="term" value="F:ATP binding"/>
    <property type="evidence" value="ECO:0007669"/>
    <property type="project" value="UniProtKB-KW"/>
</dbReference>
<dbReference type="Gene3D" id="3.40.50.300">
    <property type="entry name" value="P-loop containing nucleotide triphosphate hydrolases"/>
    <property type="match status" value="1"/>
</dbReference>
<evidence type="ECO:0000256" key="9">
    <source>
        <dbReference type="ARBA" id="ARBA00023125"/>
    </source>
</evidence>
<dbReference type="GO" id="GO:0000723">
    <property type="term" value="P:telomere maintenance"/>
    <property type="evidence" value="ECO:0007669"/>
    <property type="project" value="InterPro"/>
</dbReference>
<dbReference type="EMBL" id="MU839841">
    <property type="protein sequence ID" value="KAK1751874.1"/>
    <property type="molecule type" value="Genomic_DNA"/>
</dbReference>
<dbReference type="InterPro" id="IPR051055">
    <property type="entry name" value="PIF1_helicase"/>
</dbReference>
<evidence type="ECO:0000256" key="15">
    <source>
        <dbReference type="ARBA" id="ARBA00048954"/>
    </source>
</evidence>
<comment type="caution">
    <text evidence="19">The sequence shown here is derived from an EMBL/GenBank/DDBJ whole genome shotgun (WGS) entry which is preliminary data.</text>
</comment>
<keyword evidence="20" id="KW-1185">Reference proteome</keyword>
<evidence type="ECO:0000256" key="13">
    <source>
        <dbReference type="ARBA" id="ARBA00023235"/>
    </source>
</evidence>
<keyword evidence="13" id="KW-0413">Isomerase</keyword>
<evidence type="ECO:0000256" key="10">
    <source>
        <dbReference type="ARBA" id="ARBA00023128"/>
    </source>
</evidence>
<evidence type="ECO:0000256" key="11">
    <source>
        <dbReference type="ARBA" id="ARBA00023172"/>
    </source>
</evidence>
<evidence type="ECO:0000256" key="7">
    <source>
        <dbReference type="ARBA" id="ARBA00022806"/>
    </source>
</evidence>